<evidence type="ECO:0000313" key="12">
    <source>
        <dbReference type="Proteomes" id="UP000799302"/>
    </source>
</evidence>
<keyword evidence="12" id="KW-1185">Reference proteome</keyword>
<dbReference type="Proteomes" id="UP000799302">
    <property type="component" value="Unassembled WGS sequence"/>
</dbReference>
<evidence type="ECO:0000256" key="2">
    <source>
        <dbReference type="ARBA" id="ARBA00008274"/>
    </source>
</evidence>
<reference evidence="11" key="1">
    <citation type="journal article" date="2020" name="Stud. Mycol.">
        <title>101 Dothideomycetes genomes: a test case for predicting lifestyles and emergence of pathogens.</title>
        <authorList>
            <person name="Haridas S."/>
            <person name="Albert R."/>
            <person name="Binder M."/>
            <person name="Bloem J."/>
            <person name="Labutti K."/>
            <person name="Salamov A."/>
            <person name="Andreopoulos B."/>
            <person name="Baker S."/>
            <person name="Barry K."/>
            <person name="Bills G."/>
            <person name="Bluhm B."/>
            <person name="Cannon C."/>
            <person name="Castanera R."/>
            <person name="Culley D."/>
            <person name="Daum C."/>
            <person name="Ezra D."/>
            <person name="Gonzalez J."/>
            <person name="Henrissat B."/>
            <person name="Kuo A."/>
            <person name="Liang C."/>
            <person name="Lipzen A."/>
            <person name="Lutzoni F."/>
            <person name="Magnuson J."/>
            <person name="Mondo S."/>
            <person name="Nolan M."/>
            <person name="Ohm R."/>
            <person name="Pangilinan J."/>
            <person name="Park H.-J."/>
            <person name="Ramirez L."/>
            <person name="Alfaro M."/>
            <person name="Sun H."/>
            <person name="Tritt A."/>
            <person name="Yoshinaga Y."/>
            <person name="Zwiers L.-H."/>
            <person name="Turgeon B."/>
            <person name="Goodwin S."/>
            <person name="Spatafora J."/>
            <person name="Crous P."/>
            <person name="Grigoriev I."/>
        </authorList>
    </citation>
    <scope>NUCLEOTIDE SEQUENCE</scope>
    <source>
        <strain evidence="11">CBS 115976</strain>
    </source>
</reference>
<keyword evidence="8" id="KW-0811">Translocation</keyword>
<keyword evidence="7 10" id="KW-1133">Transmembrane helix</keyword>
<name>A0A6A6UWU1_9PEZI</name>
<keyword evidence="6" id="KW-0653">Protein transport</keyword>
<dbReference type="GO" id="GO:0006886">
    <property type="term" value="P:intracellular protein transport"/>
    <property type="evidence" value="ECO:0007669"/>
    <property type="project" value="InterPro"/>
</dbReference>
<dbReference type="Pfam" id="PF00584">
    <property type="entry name" value="SecE"/>
    <property type="match status" value="1"/>
</dbReference>
<evidence type="ECO:0000256" key="9">
    <source>
        <dbReference type="ARBA" id="ARBA00023136"/>
    </source>
</evidence>
<evidence type="ECO:0000256" key="7">
    <source>
        <dbReference type="ARBA" id="ARBA00022989"/>
    </source>
</evidence>
<proteinExistence type="inferred from homology"/>
<dbReference type="EMBL" id="MU004230">
    <property type="protein sequence ID" value="KAF2675538.1"/>
    <property type="molecule type" value="Genomic_DNA"/>
</dbReference>
<evidence type="ECO:0000256" key="1">
    <source>
        <dbReference type="ARBA" id="ARBA00004389"/>
    </source>
</evidence>
<dbReference type="OrthoDB" id="2401875at2759"/>
<dbReference type="HAMAP" id="MF_00422">
    <property type="entry name" value="SecE"/>
    <property type="match status" value="1"/>
</dbReference>
<organism evidence="11 12">
    <name type="scientific">Microthyrium microscopicum</name>
    <dbReference type="NCBI Taxonomy" id="703497"/>
    <lineage>
        <taxon>Eukaryota</taxon>
        <taxon>Fungi</taxon>
        <taxon>Dikarya</taxon>
        <taxon>Ascomycota</taxon>
        <taxon>Pezizomycotina</taxon>
        <taxon>Dothideomycetes</taxon>
        <taxon>Dothideomycetes incertae sedis</taxon>
        <taxon>Microthyriales</taxon>
        <taxon>Microthyriaceae</taxon>
        <taxon>Microthyrium</taxon>
    </lineage>
</organism>
<feature type="transmembrane region" description="Helical" evidence="10">
    <location>
        <begin position="34"/>
        <end position="55"/>
    </location>
</feature>
<dbReference type="AlphaFoldDB" id="A0A6A6UWU1"/>
<evidence type="ECO:0000256" key="10">
    <source>
        <dbReference type="SAM" id="Phobius"/>
    </source>
</evidence>
<dbReference type="GO" id="GO:0008320">
    <property type="term" value="F:protein transmembrane transporter activity"/>
    <property type="evidence" value="ECO:0007669"/>
    <property type="project" value="InterPro"/>
</dbReference>
<evidence type="ECO:0000256" key="6">
    <source>
        <dbReference type="ARBA" id="ARBA00022927"/>
    </source>
</evidence>
<accession>A0A6A6UWU1</accession>
<dbReference type="Gene3D" id="1.20.5.820">
    <property type="entry name" value="Preprotein translocase SecE subunit"/>
    <property type="match status" value="1"/>
</dbReference>
<dbReference type="InterPro" id="IPR008158">
    <property type="entry name" value="Translocase_Sec61-g"/>
</dbReference>
<evidence type="ECO:0000256" key="4">
    <source>
        <dbReference type="ARBA" id="ARBA00022692"/>
    </source>
</evidence>
<keyword evidence="5" id="KW-0256">Endoplasmic reticulum</keyword>
<dbReference type="GO" id="GO:0006605">
    <property type="term" value="P:protein targeting"/>
    <property type="evidence" value="ECO:0007669"/>
    <property type="project" value="InterPro"/>
</dbReference>
<evidence type="ECO:0000313" key="11">
    <source>
        <dbReference type="EMBL" id="KAF2675538.1"/>
    </source>
</evidence>
<gene>
    <name evidence="11" type="ORF">BT63DRAFT_420734</name>
</gene>
<dbReference type="NCBIfam" id="TIGR00327">
    <property type="entry name" value="secE_euk_arch"/>
    <property type="match status" value="1"/>
</dbReference>
<dbReference type="PROSITE" id="PS01067">
    <property type="entry name" value="SECE_SEC61G"/>
    <property type="match status" value="1"/>
</dbReference>
<dbReference type="InterPro" id="IPR001901">
    <property type="entry name" value="Translocase_SecE/Sec61-g"/>
</dbReference>
<evidence type="ECO:0000256" key="3">
    <source>
        <dbReference type="ARBA" id="ARBA00022448"/>
    </source>
</evidence>
<dbReference type="GO" id="GO:0005789">
    <property type="term" value="C:endoplasmic reticulum membrane"/>
    <property type="evidence" value="ECO:0007669"/>
    <property type="project" value="UniProtKB-SubCell"/>
</dbReference>
<comment type="subcellular location">
    <subcellularLocation>
        <location evidence="1">Endoplasmic reticulum membrane</location>
        <topology evidence="1">Single-pass membrane protein</topology>
    </subcellularLocation>
</comment>
<dbReference type="PANTHER" id="PTHR12309">
    <property type="entry name" value="SEC61 GAMMA SUBUNIT"/>
    <property type="match status" value="1"/>
</dbReference>
<evidence type="ECO:0000256" key="5">
    <source>
        <dbReference type="ARBA" id="ARBA00022824"/>
    </source>
</evidence>
<comment type="similarity">
    <text evidence="2">Belongs to the SecE/SEC61-gamma family.</text>
</comment>
<keyword evidence="9 10" id="KW-0472">Membrane</keyword>
<keyword evidence="4 10" id="KW-0812">Transmembrane</keyword>
<evidence type="ECO:0000256" key="8">
    <source>
        <dbReference type="ARBA" id="ARBA00023010"/>
    </source>
</evidence>
<sequence>MSDQLKEFAEIPREFLKEGTQFMNRCQKPNKREFIKLCQAVGLGFVVMGAIGYFIRIIHIPVNQILVS</sequence>
<protein>
    <submittedName>
        <fullName evidence="11">Protein transporter Sec61 subunit gamma</fullName>
    </submittedName>
</protein>
<keyword evidence="3" id="KW-0813">Transport</keyword>
<dbReference type="InterPro" id="IPR023391">
    <property type="entry name" value="Prot_translocase_SecE_dom_sf"/>
</dbReference>
<dbReference type="SUPFAM" id="SSF103456">
    <property type="entry name" value="Preprotein translocase SecE subunit"/>
    <property type="match status" value="1"/>
</dbReference>